<keyword evidence="4" id="KW-1185">Reference proteome</keyword>
<dbReference type="AlphaFoldDB" id="A0AAE3N4R9"/>
<evidence type="ECO:0000259" key="2">
    <source>
        <dbReference type="Pfam" id="PF01471"/>
    </source>
</evidence>
<evidence type="ECO:0000313" key="4">
    <source>
        <dbReference type="Proteomes" id="UP001212602"/>
    </source>
</evidence>
<name>A0AAE3N4R9_9BURK</name>
<feature type="region of interest" description="Disordered" evidence="1">
    <location>
        <begin position="85"/>
        <end position="121"/>
    </location>
</feature>
<feature type="compositionally biased region" description="Pro residues" evidence="1">
    <location>
        <begin position="90"/>
        <end position="102"/>
    </location>
</feature>
<dbReference type="InterPro" id="IPR002477">
    <property type="entry name" value="Peptidoglycan-bd-like"/>
</dbReference>
<feature type="domain" description="Peptidoglycan binding-like" evidence="2">
    <location>
        <begin position="19"/>
        <end position="72"/>
    </location>
</feature>
<dbReference type="Pfam" id="PF01471">
    <property type="entry name" value="PG_binding_1"/>
    <property type="match status" value="1"/>
</dbReference>
<reference evidence="3" key="1">
    <citation type="submission" date="2023-01" db="EMBL/GenBank/DDBJ databases">
        <title>Xenophilus mangrovi sp. nov., isolated from soil of Mangrove nature reserve.</title>
        <authorList>
            <person name="Xu S."/>
            <person name="Liu Z."/>
            <person name="Xu Y."/>
        </authorList>
    </citation>
    <scope>NUCLEOTIDE SEQUENCE</scope>
    <source>
        <strain evidence="3">YW8</strain>
    </source>
</reference>
<accession>A0AAE3N4R9</accession>
<dbReference type="InterPro" id="IPR036365">
    <property type="entry name" value="PGBD-like_sf"/>
</dbReference>
<dbReference type="RefSeq" id="WP_271426477.1">
    <property type="nucleotide sequence ID" value="NZ_JAQIPB010000001.1"/>
</dbReference>
<comment type="caution">
    <text evidence="3">The sequence shown here is derived from an EMBL/GenBank/DDBJ whole genome shotgun (WGS) entry which is preliminary data.</text>
</comment>
<dbReference type="Proteomes" id="UP001212602">
    <property type="component" value="Unassembled WGS sequence"/>
</dbReference>
<feature type="compositionally biased region" description="Pro residues" evidence="1">
    <location>
        <begin position="112"/>
        <end position="121"/>
    </location>
</feature>
<dbReference type="EMBL" id="JAQIPB010000001">
    <property type="protein sequence ID" value="MDA7415216.1"/>
    <property type="molecule type" value="Genomic_DNA"/>
</dbReference>
<dbReference type="InterPro" id="IPR036366">
    <property type="entry name" value="PGBDSf"/>
</dbReference>
<organism evidence="3 4">
    <name type="scientific">Xenophilus arseniciresistens</name>
    <dbReference type="NCBI Taxonomy" id="1283306"/>
    <lineage>
        <taxon>Bacteria</taxon>
        <taxon>Pseudomonadati</taxon>
        <taxon>Pseudomonadota</taxon>
        <taxon>Betaproteobacteria</taxon>
        <taxon>Burkholderiales</taxon>
        <taxon>Comamonadaceae</taxon>
        <taxon>Xenophilus</taxon>
    </lineage>
</organism>
<gene>
    <name evidence="3" type="ORF">PGB34_02460</name>
</gene>
<sequence>MPARNILASVGLGGANLTNDVVTIQSMLNNVPTGNGGPQPRLEPDGKCGPLTVGAIRKFQLAQFNSADGRVDVGQRTIERLQGFDQAPGAAPPAPAPPPGGITPPQIVTPPGHLPPTPQPPPTFTLPQGLSPLRRRILEIGMGEALPEPAVTDLKTVRDGNETVRAGWKRLKQYFDEGVEGWTEQKWKDKATYDGVRIPGRRIPQPNSDGVSWCGIFATWVVRSAGVETKWRMGAGPSKLKLNFSRNCRPGDIAVIAQNVHHFIVASPLADEIMTINGNSTNQSILVKPWPLSSVRYFYSVED</sequence>
<evidence type="ECO:0000313" key="3">
    <source>
        <dbReference type="EMBL" id="MDA7415216.1"/>
    </source>
</evidence>
<protein>
    <submittedName>
        <fullName evidence="3">Peptidoglycan-binding domain-containing protein</fullName>
    </submittedName>
</protein>
<dbReference type="SUPFAM" id="SSF47090">
    <property type="entry name" value="PGBD-like"/>
    <property type="match status" value="1"/>
</dbReference>
<dbReference type="Gene3D" id="1.10.101.10">
    <property type="entry name" value="PGBD-like superfamily/PGBD"/>
    <property type="match status" value="1"/>
</dbReference>
<evidence type="ECO:0000256" key="1">
    <source>
        <dbReference type="SAM" id="MobiDB-lite"/>
    </source>
</evidence>
<proteinExistence type="predicted"/>